<keyword evidence="4" id="KW-1185">Reference proteome</keyword>
<dbReference type="EMBL" id="FXAF01000011">
    <property type="protein sequence ID" value="SMF69447.1"/>
    <property type="molecule type" value="Genomic_DNA"/>
</dbReference>
<dbReference type="Gene3D" id="1.10.580.10">
    <property type="entry name" value="Citrate Synthase, domain 1"/>
    <property type="match status" value="2"/>
</dbReference>
<evidence type="ECO:0000256" key="1">
    <source>
        <dbReference type="ARBA" id="ARBA00010566"/>
    </source>
</evidence>
<protein>
    <submittedName>
        <fullName evidence="3">Citrate synthase</fullName>
    </submittedName>
</protein>
<dbReference type="InterPro" id="IPR016142">
    <property type="entry name" value="Citrate_synth-like_lrg_a-sub"/>
</dbReference>
<dbReference type="RefSeq" id="WP_234811310.1">
    <property type="nucleotide sequence ID" value="NZ_FXAF01000011.1"/>
</dbReference>
<evidence type="ECO:0000256" key="2">
    <source>
        <dbReference type="ARBA" id="ARBA00022679"/>
    </source>
</evidence>
<dbReference type="STRING" id="464029.SAMN02982989_3805"/>
<dbReference type="Pfam" id="PF00285">
    <property type="entry name" value="Citrate_synt"/>
    <property type="match status" value="2"/>
</dbReference>
<dbReference type="SUPFAM" id="SSF48256">
    <property type="entry name" value="Citrate synthase"/>
    <property type="match status" value="1"/>
</dbReference>
<reference evidence="4" key="1">
    <citation type="submission" date="2017-04" db="EMBL/GenBank/DDBJ databases">
        <authorList>
            <person name="Varghese N."/>
            <person name="Submissions S."/>
        </authorList>
    </citation>
    <scope>NUCLEOTIDE SEQUENCE [LARGE SCALE GENOMIC DNA]</scope>
    <source>
        <strain evidence="4">B4P</strain>
    </source>
</reference>
<accession>A0A1X7GGT9</accession>
<dbReference type="GO" id="GO:0046912">
    <property type="term" value="F:acyltransferase activity, acyl groups converted into alkyl on transfer"/>
    <property type="evidence" value="ECO:0007669"/>
    <property type="project" value="InterPro"/>
</dbReference>
<dbReference type="InterPro" id="IPR036969">
    <property type="entry name" value="Citrate_synthase_sf"/>
</dbReference>
<dbReference type="GO" id="GO:0005975">
    <property type="term" value="P:carbohydrate metabolic process"/>
    <property type="evidence" value="ECO:0007669"/>
    <property type="project" value="TreeGrafter"/>
</dbReference>
<organism evidence="3 4">
    <name type="scientific">Xaviernesmea oryzae</name>
    <dbReference type="NCBI Taxonomy" id="464029"/>
    <lineage>
        <taxon>Bacteria</taxon>
        <taxon>Pseudomonadati</taxon>
        <taxon>Pseudomonadota</taxon>
        <taxon>Alphaproteobacteria</taxon>
        <taxon>Hyphomicrobiales</taxon>
        <taxon>Rhizobiaceae</taxon>
        <taxon>Rhizobium/Agrobacterium group</taxon>
        <taxon>Xaviernesmea</taxon>
    </lineage>
</organism>
<dbReference type="AlphaFoldDB" id="A0A1X7GGT9"/>
<dbReference type="GO" id="GO:0006099">
    <property type="term" value="P:tricarboxylic acid cycle"/>
    <property type="evidence" value="ECO:0007669"/>
    <property type="project" value="TreeGrafter"/>
</dbReference>
<name>A0A1X7GGT9_9HYPH</name>
<evidence type="ECO:0000313" key="4">
    <source>
        <dbReference type="Proteomes" id="UP000192903"/>
    </source>
</evidence>
<gene>
    <name evidence="3" type="ORF">SAMN02982989_3805</name>
</gene>
<evidence type="ECO:0000313" key="3">
    <source>
        <dbReference type="EMBL" id="SMF69447.1"/>
    </source>
</evidence>
<dbReference type="CDD" id="cd06102">
    <property type="entry name" value="citrate_synt_like_2"/>
    <property type="match status" value="1"/>
</dbReference>
<sequence length="390" mass="40948">MQSINMNTLWITAEQALALLGTKSQTLYANVSRGRIRAKPDPADPRRSLYQADDVKRLAERHAGRRQSAAVAAEAIRWGDPVLPTSISTISDGKLFYRGRDAVELAGHATLEEIAALLWDTGEVRVGVVEGKGGVSRMAAALMGLAARVTTDLPALGRSAAVLKAEAAGVLSTVAAGLAPWRGDPLPLHQRLASGWQRPEAAEPIRKALVLAAEHELNVSAFAARVTASSGAALSAATLSGLAALTGPRHGGAWLSVTRLTEQAASLGAREVIRATLSSEGAVRAFGHRLYPQGDPRARALMASFDAPAIYGSLAEAGEELLGEPANIDFALATLAATFTLPEEAPLVIFALSRTTGWLAHAMEQIEGGHLIRPRARYTQTTGLSGASDL</sequence>
<dbReference type="PANTHER" id="PTHR11739:SF4">
    <property type="entry name" value="CITRATE SYNTHASE, PEROXISOMAL"/>
    <property type="match status" value="1"/>
</dbReference>
<dbReference type="PANTHER" id="PTHR11739">
    <property type="entry name" value="CITRATE SYNTHASE"/>
    <property type="match status" value="1"/>
</dbReference>
<keyword evidence="2" id="KW-0808">Transferase</keyword>
<dbReference type="PRINTS" id="PR00143">
    <property type="entry name" value="CITRTSNTHASE"/>
</dbReference>
<dbReference type="GO" id="GO:0005829">
    <property type="term" value="C:cytosol"/>
    <property type="evidence" value="ECO:0007669"/>
    <property type="project" value="TreeGrafter"/>
</dbReference>
<proteinExistence type="inferred from homology"/>
<dbReference type="Proteomes" id="UP000192903">
    <property type="component" value="Unassembled WGS sequence"/>
</dbReference>
<dbReference type="InterPro" id="IPR002020">
    <property type="entry name" value="Citrate_synthase"/>
</dbReference>
<comment type="similarity">
    <text evidence="1">Belongs to the citrate synthase family.</text>
</comment>